<protein>
    <submittedName>
        <fullName evidence="1">NitT/TauT family transport system substrate-binding protein</fullName>
    </submittedName>
</protein>
<organism evidence="1 2">
    <name type="scientific">Paracoccus laeviglucosivorans</name>
    <dbReference type="NCBI Taxonomy" id="1197861"/>
    <lineage>
        <taxon>Bacteria</taxon>
        <taxon>Pseudomonadati</taxon>
        <taxon>Pseudomonadota</taxon>
        <taxon>Alphaproteobacteria</taxon>
        <taxon>Rhodobacterales</taxon>
        <taxon>Paracoccaceae</taxon>
        <taxon>Paracoccus</taxon>
    </lineage>
</organism>
<evidence type="ECO:0000313" key="1">
    <source>
        <dbReference type="EMBL" id="SMO85016.1"/>
    </source>
</evidence>
<keyword evidence="2" id="KW-1185">Reference proteome</keyword>
<gene>
    <name evidence="1" type="ORF">SAMN06265221_11428</name>
</gene>
<dbReference type="Gene3D" id="3.40.190.10">
    <property type="entry name" value="Periplasmic binding protein-like II"/>
    <property type="match status" value="2"/>
</dbReference>
<accession>A0A521EM69</accession>
<dbReference type="Pfam" id="PF13379">
    <property type="entry name" value="NMT1_2"/>
    <property type="match status" value="1"/>
</dbReference>
<dbReference type="SUPFAM" id="SSF53850">
    <property type="entry name" value="Periplasmic binding protein-like II"/>
    <property type="match status" value="1"/>
</dbReference>
<dbReference type="RefSeq" id="WP_142663898.1">
    <property type="nucleotide sequence ID" value="NZ_FXTK01000014.1"/>
</dbReference>
<evidence type="ECO:0000313" key="2">
    <source>
        <dbReference type="Proteomes" id="UP000319014"/>
    </source>
</evidence>
<dbReference type="EMBL" id="FXTK01000014">
    <property type="protein sequence ID" value="SMO85016.1"/>
    <property type="molecule type" value="Genomic_DNA"/>
</dbReference>
<proteinExistence type="predicted"/>
<dbReference type="AlphaFoldDB" id="A0A521EM69"/>
<sequence>MRKSVGGIIAILAGTILANSATAEEGKLRIAEQFGVVYLLLNIAKDQQLVEKHGWEQGIDIAVEYLQLSGGSAINDALLSGNVDVAGAGVGPMFTIWDRTKGAHGVKGVASLGNFPNYLVSNRPEVKTIADLTDQDRIALPAVGVSMQARTLQMASAKLWGDDAFDKLDTLSVALPHPEAAAAIISGGTEITTHFGNPPFQEQELASNPDAHVILNSYDVFGGPATSSLLYATTDFYEDSPKTYQALLGALDEAAKFATDHPEEAADTYLRVSGAKIDRDLLLGVLKSDEVTFKVEPQNTLGLGQFLHRVGAIRNEPAQLSDYFFDDPRISGGS</sequence>
<reference evidence="1 2" key="1">
    <citation type="submission" date="2017-05" db="EMBL/GenBank/DDBJ databases">
        <authorList>
            <person name="Varghese N."/>
            <person name="Submissions S."/>
        </authorList>
    </citation>
    <scope>NUCLEOTIDE SEQUENCE [LARGE SCALE GENOMIC DNA]</scope>
    <source>
        <strain evidence="1 2">DSM 100094</strain>
    </source>
</reference>
<name>A0A521EM69_9RHOB</name>
<dbReference type="PANTHER" id="PTHR30024:SF2">
    <property type="entry name" value="ABC TRANSPORTER SUBSTRATE-BINDING PROTEIN"/>
    <property type="match status" value="1"/>
</dbReference>
<dbReference type="OrthoDB" id="6788250at2"/>
<dbReference type="Proteomes" id="UP000319014">
    <property type="component" value="Unassembled WGS sequence"/>
</dbReference>
<dbReference type="PANTHER" id="PTHR30024">
    <property type="entry name" value="ALIPHATIC SULFONATES-BINDING PROTEIN-RELATED"/>
    <property type="match status" value="1"/>
</dbReference>